<dbReference type="Pfam" id="PF23857">
    <property type="entry name" value="Phage_TAC_19"/>
    <property type="match status" value="1"/>
</dbReference>
<accession>A0A8S5P9D1</accession>
<protein>
    <recommendedName>
        <fullName evidence="2">Phage protein</fullName>
    </recommendedName>
</protein>
<evidence type="ECO:0000313" key="1">
    <source>
        <dbReference type="EMBL" id="DAE03586.1"/>
    </source>
</evidence>
<name>A0A8S5P9D1_9CAUD</name>
<reference evidence="1" key="1">
    <citation type="journal article" date="2021" name="Proc. Natl. Acad. Sci. U.S.A.">
        <title>A Catalog of Tens of Thousands of Viruses from Human Metagenomes Reveals Hidden Associations with Chronic Diseases.</title>
        <authorList>
            <person name="Tisza M.J."/>
            <person name="Buck C.B."/>
        </authorList>
    </citation>
    <scope>NUCLEOTIDE SEQUENCE</scope>
    <source>
        <strain evidence="1">CtpoI7</strain>
    </source>
</reference>
<evidence type="ECO:0008006" key="2">
    <source>
        <dbReference type="Google" id="ProtNLM"/>
    </source>
</evidence>
<sequence length="128" mass="14794">MEITIYDKVYKSGKTTMGTLRKVTELAKLVEERERISLGDDEDAQLKLIESIDPLTDIDKNVELICEYFNNQFTVEDFMNGYQVDSIQDYHLVLYDILFEALRGVTVNLSNQKKSKKTTKKKSQSENS</sequence>
<dbReference type="InterPro" id="IPR057006">
    <property type="entry name" value="Phage_TAC_19"/>
</dbReference>
<dbReference type="EMBL" id="BK015368">
    <property type="protein sequence ID" value="DAE03586.1"/>
    <property type="molecule type" value="Genomic_DNA"/>
</dbReference>
<organism evidence="1">
    <name type="scientific">Siphoviridae sp. ctpoI7</name>
    <dbReference type="NCBI Taxonomy" id="2825678"/>
    <lineage>
        <taxon>Viruses</taxon>
        <taxon>Duplodnaviria</taxon>
        <taxon>Heunggongvirae</taxon>
        <taxon>Uroviricota</taxon>
        <taxon>Caudoviricetes</taxon>
    </lineage>
</organism>
<proteinExistence type="predicted"/>
<dbReference type="NCBIfam" id="NF047360">
    <property type="entry name" value="tail_chap_PVL"/>
    <property type="match status" value="1"/>
</dbReference>